<protein>
    <submittedName>
        <fullName evidence="2">Uncharacterized protein</fullName>
    </submittedName>
</protein>
<accession>A0A6J5QSY7</accession>
<reference evidence="2" key="1">
    <citation type="submission" date="2020-05" db="EMBL/GenBank/DDBJ databases">
        <authorList>
            <person name="Chiriac C."/>
            <person name="Salcher M."/>
            <person name="Ghai R."/>
            <person name="Kavagutti S V."/>
        </authorList>
    </citation>
    <scope>NUCLEOTIDE SEQUENCE</scope>
</reference>
<evidence type="ECO:0000313" key="2">
    <source>
        <dbReference type="EMBL" id="CAB4185626.1"/>
    </source>
</evidence>
<proteinExistence type="predicted"/>
<organism evidence="2">
    <name type="scientific">uncultured Caudovirales phage</name>
    <dbReference type="NCBI Taxonomy" id="2100421"/>
    <lineage>
        <taxon>Viruses</taxon>
        <taxon>Duplodnaviria</taxon>
        <taxon>Heunggongvirae</taxon>
        <taxon>Uroviricota</taxon>
        <taxon>Caudoviricetes</taxon>
        <taxon>Peduoviridae</taxon>
        <taxon>Maltschvirus</taxon>
        <taxon>Maltschvirus maltsch</taxon>
    </lineage>
</organism>
<dbReference type="EMBL" id="LR797078">
    <property type="protein sequence ID" value="CAB4185626.1"/>
    <property type="molecule type" value="Genomic_DNA"/>
</dbReference>
<evidence type="ECO:0000256" key="1">
    <source>
        <dbReference type="SAM" id="MobiDB-lite"/>
    </source>
</evidence>
<feature type="region of interest" description="Disordered" evidence="1">
    <location>
        <begin position="1"/>
        <end position="51"/>
    </location>
</feature>
<gene>
    <name evidence="2" type="ORF">UFOVP1130_89</name>
</gene>
<name>A0A6J5QSY7_9CAUD</name>
<sequence>MTLERPIPKPTGTVADITRVRGTMTHRHREQQPEVNQPSRDTVPGAGSGDQ</sequence>